<feature type="region of interest" description="Disordered" evidence="1">
    <location>
        <begin position="423"/>
        <end position="443"/>
    </location>
</feature>
<feature type="domain" description="Histone deacetylase" evidence="2">
    <location>
        <begin position="380"/>
        <end position="546"/>
    </location>
</feature>
<dbReference type="PANTHER" id="PTHR10625:SF10">
    <property type="entry name" value="HISTONE DEACETYLASE HDAC1"/>
    <property type="match status" value="1"/>
</dbReference>
<evidence type="ECO:0000313" key="3">
    <source>
        <dbReference type="EMBL" id="KAJ9666421.1"/>
    </source>
</evidence>
<dbReference type="Gene3D" id="1.25.40.180">
    <property type="match status" value="1"/>
</dbReference>
<proteinExistence type="predicted"/>
<dbReference type="EC" id="3.5.1.98" evidence="3"/>
<comment type="caution">
    <text evidence="3">The sequence shown here is derived from an EMBL/GenBank/DDBJ whole genome shotgun (WGS) entry which is preliminary data.</text>
</comment>
<name>A0ABQ9NVL0_9PEZI</name>
<gene>
    <name evidence="3" type="primary">RPD3_1</name>
    <name evidence="3" type="ORF">H2201_003343</name>
</gene>
<dbReference type="PRINTS" id="PR01270">
    <property type="entry name" value="HDASUPER"/>
</dbReference>
<keyword evidence="3" id="KW-0378">Hydrolase</keyword>
<feature type="region of interest" description="Disordered" evidence="1">
    <location>
        <begin position="254"/>
        <end position="274"/>
    </location>
</feature>
<evidence type="ECO:0000256" key="1">
    <source>
        <dbReference type="SAM" id="MobiDB-lite"/>
    </source>
</evidence>
<dbReference type="Gene3D" id="3.40.800.20">
    <property type="entry name" value="Histone deacetylase domain"/>
    <property type="match status" value="1"/>
</dbReference>
<sequence>MGRPKPQGPVRSSNHPQDIALLITFQYTSVERVLRANADCARNRNETGPSRLHHLPTRRFPENNSRSWRCLSEAKDLGGLYIYRMVDLSVIFDALYKLVTYGHALDLPFSGWLRSTRSPSVSELAFFVETASIPSRAGKKSSKTFDPANQRTDNSTSCTILSHLRVRTSTFRAACTKASLTETFDTDLYERTGVDGYAGHEMEDIIYASPGGFARRIHSKGTEEGTPNHKLPVHVQNIKNLKALCRQISETSDGRMHANVASSEPQPIPGLQRGEKEDILMSREKQDRLTRDRLPGTTPRPREDCPPFTIQDGSVSTQSTAEMSWRGAAEGECLKGERHKRPSFAKLWGEEKQIELSYGVNYALAHDPLYRRSPLTSFRDDIVLGIIELLRFKSRVLYIDIDIDVHHGDGVEEALYTTDPQPFGNGQQMYGQQQHGPPQNGQRGAVRHVVTCSFHEYGEYFPGTGELRDTGVGNGKYYSVNFPLRDGIDDKTYNSVFEPVITAVMDGYRPETVVLQCGGDSLSGNRLGCFNLSMKGHANCVTFVKGCVIVGDWKEIQLRDRRSIGPPAHQQAYLFAGLRPSASPLPCLEHVGLPAERPAYGKI</sequence>
<reference evidence="3" key="1">
    <citation type="submission" date="2022-10" db="EMBL/GenBank/DDBJ databases">
        <title>Culturing micro-colonial fungi from biological soil crusts in the Mojave desert and describing Neophaeococcomyces mojavensis, and introducing the new genera and species Taxawa tesnikishii.</title>
        <authorList>
            <person name="Kurbessoian T."/>
            <person name="Stajich J.E."/>
        </authorList>
    </citation>
    <scope>NUCLEOTIDE SEQUENCE</scope>
    <source>
        <strain evidence="3">TK_1</strain>
    </source>
</reference>
<feature type="compositionally biased region" description="Basic and acidic residues" evidence="1">
    <location>
        <begin position="291"/>
        <end position="305"/>
    </location>
</feature>
<dbReference type="SUPFAM" id="SSF52768">
    <property type="entry name" value="Arginase/deacetylase"/>
    <property type="match status" value="1"/>
</dbReference>
<dbReference type="InterPro" id="IPR023696">
    <property type="entry name" value="Ureohydrolase_dom_sf"/>
</dbReference>
<accession>A0ABQ9NVL0</accession>
<dbReference type="GO" id="GO:0141221">
    <property type="term" value="F:histone deacetylase activity, hydrolytic mechanism"/>
    <property type="evidence" value="ECO:0007669"/>
    <property type="project" value="UniProtKB-EC"/>
</dbReference>
<dbReference type="InterPro" id="IPR000286">
    <property type="entry name" value="HDACs"/>
</dbReference>
<dbReference type="InterPro" id="IPR037138">
    <property type="entry name" value="His_deacetylse_dom_sf"/>
</dbReference>
<dbReference type="Proteomes" id="UP001172684">
    <property type="component" value="Unassembled WGS sequence"/>
</dbReference>
<feature type="compositionally biased region" description="Low complexity" evidence="1">
    <location>
        <begin position="431"/>
        <end position="443"/>
    </location>
</feature>
<evidence type="ECO:0000259" key="2">
    <source>
        <dbReference type="Pfam" id="PF00850"/>
    </source>
</evidence>
<feature type="region of interest" description="Disordered" evidence="1">
    <location>
        <begin position="291"/>
        <end position="317"/>
    </location>
</feature>
<dbReference type="Pfam" id="PF00850">
    <property type="entry name" value="Hist_deacetyl"/>
    <property type="match status" value="1"/>
</dbReference>
<dbReference type="PANTHER" id="PTHR10625">
    <property type="entry name" value="HISTONE DEACETYLASE HDAC1-RELATED"/>
    <property type="match status" value="1"/>
</dbReference>
<dbReference type="EMBL" id="JAPDRL010000019">
    <property type="protein sequence ID" value="KAJ9666421.1"/>
    <property type="molecule type" value="Genomic_DNA"/>
</dbReference>
<organism evidence="3 4">
    <name type="scientific">Coniosporium apollinis</name>
    <dbReference type="NCBI Taxonomy" id="61459"/>
    <lineage>
        <taxon>Eukaryota</taxon>
        <taxon>Fungi</taxon>
        <taxon>Dikarya</taxon>
        <taxon>Ascomycota</taxon>
        <taxon>Pezizomycotina</taxon>
        <taxon>Dothideomycetes</taxon>
        <taxon>Dothideomycetes incertae sedis</taxon>
        <taxon>Coniosporium</taxon>
    </lineage>
</organism>
<dbReference type="InterPro" id="IPR023801">
    <property type="entry name" value="His_deacetylse_dom"/>
</dbReference>
<keyword evidence="4" id="KW-1185">Reference proteome</keyword>
<evidence type="ECO:0000313" key="4">
    <source>
        <dbReference type="Proteomes" id="UP001172684"/>
    </source>
</evidence>
<protein>
    <submittedName>
        <fullName evidence="3">Histone deacetylase</fullName>
        <ecNumber evidence="3">3.5.1.98</ecNumber>
    </submittedName>
</protein>